<dbReference type="RefSeq" id="WP_037252947.1">
    <property type="nucleotide sequence ID" value="NZ_QHKI01000003.1"/>
</dbReference>
<protein>
    <submittedName>
        <fullName evidence="8">ABC transporter ATP-binding protein</fullName>
    </submittedName>
</protein>
<feature type="transmembrane region" description="Helical" evidence="5">
    <location>
        <begin position="56"/>
        <end position="77"/>
    </location>
</feature>
<accession>A0A428ZNG1</accession>
<dbReference type="PANTHER" id="PTHR43394">
    <property type="entry name" value="ATP-DEPENDENT PERMEASE MDL1, MITOCHONDRIAL"/>
    <property type="match status" value="1"/>
</dbReference>
<dbReference type="AlphaFoldDB" id="A0A428ZNG1"/>
<organism evidence="8 9">
    <name type="scientific">Kibdelosporangium aridum</name>
    <dbReference type="NCBI Taxonomy" id="2030"/>
    <lineage>
        <taxon>Bacteria</taxon>
        <taxon>Bacillati</taxon>
        <taxon>Actinomycetota</taxon>
        <taxon>Actinomycetes</taxon>
        <taxon>Pseudonocardiales</taxon>
        <taxon>Pseudonocardiaceae</taxon>
        <taxon>Kibdelosporangium</taxon>
    </lineage>
</organism>
<dbReference type="CDD" id="cd07346">
    <property type="entry name" value="ABC_6TM_exporters"/>
    <property type="match status" value="1"/>
</dbReference>
<feature type="domain" description="ABC transmembrane type-1" evidence="7">
    <location>
        <begin position="20"/>
        <end position="301"/>
    </location>
</feature>
<sequence length="557" mass="57731">MTAGGSVLRRAITGQRRDVAVASVLAAGHQGGEALVPVVIGLTIDQAVSGGSVGALLRWLAVLGAVFVVLSFSWRFSTRCSERAAQRAAHEIRTKLTKRVLDPRGGAETKHLPGALVNIATSDAKRVGAINSVIPYALAALAGLLVSAIALLNMSISLGLLVLLGTPPLLLLGHLIGRPLERRSDEEQERAAHASGIAADLIAGLRVLKGIGAEKAAIERYRRTSQDSLGATIRAARTRAWHDGALLSLTGIFIAIVALVGGKLALSGDISIGDLVAAVALSLFLQGPFELFSYANGQFAQSRASAQRVAEVLTADPAVTGGDGQVAEFSGQVRMSGVRHGSLKDLRLDVAPGELVGVVATDPANATDMLACLGRDIDPAEGVVELDGHNLSTLDVEHTRTAILVAAHDAVLFEGTLLENVTAAARGPVDRAMAAASADEVASTLPDGADSEISERGRSLSGGQRQRVALARALAADPPVLVIHDPTTAVDSVTEARIAKDLKAIRQGRTTVALTTSPALLAETDRVVLVHDGVVVAEGTHTDLVRGNEVYRGTVLS</sequence>
<dbReference type="Proteomes" id="UP000287547">
    <property type="component" value="Unassembled WGS sequence"/>
</dbReference>
<keyword evidence="2 5" id="KW-0812">Transmembrane</keyword>
<dbReference type="Gene3D" id="1.20.1560.10">
    <property type="entry name" value="ABC transporter type 1, transmembrane domain"/>
    <property type="match status" value="1"/>
</dbReference>
<evidence type="ECO:0000313" key="9">
    <source>
        <dbReference type="Proteomes" id="UP000287547"/>
    </source>
</evidence>
<dbReference type="OrthoDB" id="4966664at2"/>
<evidence type="ECO:0000259" key="6">
    <source>
        <dbReference type="PROSITE" id="PS50893"/>
    </source>
</evidence>
<dbReference type="InterPro" id="IPR036640">
    <property type="entry name" value="ABC1_TM_sf"/>
</dbReference>
<evidence type="ECO:0000256" key="4">
    <source>
        <dbReference type="ARBA" id="ARBA00023136"/>
    </source>
</evidence>
<evidence type="ECO:0000256" key="3">
    <source>
        <dbReference type="ARBA" id="ARBA00022989"/>
    </source>
</evidence>
<dbReference type="Pfam" id="PF00005">
    <property type="entry name" value="ABC_tran"/>
    <property type="match status" value="1"/>
</dbReference>
<dbReference type="PROSITE" id="PS50893">
    <property type="entry name" value="ABC_TRANSPORTER_2"/>
    <property type="match status" value="1"/>
</dbReference>
<keyword evidence="8" id="KW-0067">ATP-binding</keyword>
<evidence type="ECO:0000256" key="2">
    <source>
        <dbReference type="ARBA" id="ARBA00022692"/>
    </source>
</evidence>
<dbReference type="PANTHER" id="PTHR43394:SF1">
    <property type="entry name" value="ATP-BINDING CASSETTE SUB-FAMILY B MEMBER 10, MITOCHONDRIAL"/>
    <property type="match status" value="1"/>
</dbReference>
<feature type="transmembrane region" description="Helical" evidence="5">
    <location>
        <begin position="244"/>
        <end position="266"/>
    </location>
</feature>
<evidence type="ECO:0000256" key="1">
    <source>
        <dbReference type="ARBA" id="ARBA00004651"/>
    </source>
</evidence>
<gene>
    <name evidence="8" type="ORF">DMH04_06255</name>
</gene>
<dbReference type="PROSITE" id="PS00211">
    <property type="entry name" value="ABC_TRANSPORTER_1"/>
    <property type="match status" value="1"/>
</dbReference>
<dbReference type="InterPro" id="IPR011527">
    <property type="entry name" value="ABC1_TM_dom"/>
</dbReference>
<dbReference type="PROSITE" id="PS50929">
    <property type="entry name" value="ABC_TM1F"/>
    <property type="match status" value="1"/>
</dbReference>
<dbReference type="GO" id="GO:0005886">
    <property type="term" value="C:plasma membrane"/>
    <property type="evidence" value="ECO:0007669"/>
    <property type="project" value="UniProtKB-SubCell"/>
</dbReference>
<dbReference type="GO" id="GO:0015421">
    <property type="term" value="F:ABC-type oligopeptide transporter activity"/>
    <property type="evidence" value="ECO:0007669"/>
    <property type="project" value="TreeGrafter"/>
</dbReference>
<keyword evidence="3 5" id="KW-1133">Transmembrane helix</keyword>
<comment type="caution">
    <text evidence="8">The sequence shown here is derived from an EMBL/GenBank/DDBJ whole genome shotgun (WGS) entry which is preliminary data.</text>
</comment>
<feature type="transmembrane region" description="Helical" evidence="5">
    <location>
        <begin position="133"/>
        <end position="152"/>
    </location>
</feature>
<proteinExistence type="predicted"/>
<name>A0A428ZNG1_KIBAR</name>
<dbReference type="InterPro" id="IPR039421">
    <property type="entry name" value="Type_1_exporter"/>
</dbReference>
<reference evidence="8 9" key="1">
    <citation type="submission" date="2018-05" db="EMBL/GenBank/DDBJ databases">
        <title>Evolution of GPA BGCs.</title>
        <authorList>
            <person name="Waglechner N."/>
            <person name="Wright G.D."/>
        </authorList>
    </citation>
    <scope>NUCLEOTIDE SEQUENCE [LARGE SCALE GENOMIC DNA]</scope>
    <source>
        <strain evidence="8 9">A82846</strain>
    </source>
</reference>
<evidence type="ECO:0000256" key="5">
    <source>
        <dbReference type="SAM" id="Phobius"/>
    </source>
</evidence>
<dbReference type="SUPFAM" id="SSF52540">
    <property type="entry name" value="P-loop containing nucleoside triphosphate hydrolases"/>
    <property type="match status" value="1"/>
</dbReference>
<feature type="transmembrane region" description="Helical" evidence="5">
    <location>
        <begin position="158"/>
        <end position="177"/>
    </location>
</feature>
<dbReference type="GO" id="GO:0016887">
    <property type="term" value="F:ATP hydrolysis activity"/>
    <property type="evidence" value="ECO:0007669"/>
    <property type="project" value="InterPro"/>
</dbReference>
<dbReference type="InterPro" id="IPR003439">
    <property type="entry name" value="ABC_transporter-like_ATP-bd"/>
</dbReference>
<dbReference type="SUPFAM" id="SSF90123">
    <property type="entry name" value="ABC transporter transmembrane region"/>
    <property type="match status" value="1"/>
</dbReference>
<dbReference type="Pfam" id="PF00664">
    <property type="entry name" value="ABC_membrane"/>
    <property type="match status" value="1"/>
</dbReference>
<dbReference type="GO" id="GO:0005524">
    <property type="term" value="F:ATP binding"/>
    <property type="evidence" value="ECO:0007669"/>
    <property type="project" value="UniProtKB-KW"/>
</dbReference>
<evidence type="ECO:0000313" key="8">
    <source>
        <dbReference type="EMBL" id="RSM89577.1"/>
    </source>
</evidence>
<dbReference type="EMBL" id="QHKI01000003">
    <property type="protein sequence ID" value="RSM89577.1"/>
    <property type="molecule type" value="Genomic_DNA"/>
</dbReference>
<feature type="domain" description="ABC transporter" evidence="6">
    <location>
        <begin position="327"/>
        <end position="557"/>
    </location>
</feature>
<evidence type="ECO:0000259" key="7">
    <source>
        <dbReference type="PROSITE" id="PS50929"/>
    </source>
</evidence>
<keyword evidence="4 5" id="KW-0472">Membrane</keyword>
<comment type="subcellular location">
    <subcellularLocation>
        <location evidence="1">Cell membrane</location>
        <topology evidence="1">Multi-pass membrane protein</topology>
    </subcellularLocation>
</comment>
<dbReference type="Gene3D" id="3.40.50.300">
    <property type="entry name" value="P-loop containing nucleotide triphosphate hydrolases"/>
    <property type="match status" value="1"/>
</dbReference>
<keyword evidence="8" id="KW-0547">Nucleotide-binding</keyword>
<dbReference type="InterPro" id="IPR027417">
    <property type="entry name" value="P-loop_NTPase"/>
</dbReference>
<dbReference type="InterPro" id="IPR017871">
    <property type="entry name" value="ABC_transporter-like_CS"/>
</dbReference>